<keyword evidence="9" id="KW-0238">DNA-binding</keyword>
<evidence type="ECO:0000256" key="15">
    <source>
        <dbReference type="PROSITE-ProRule" id="PRU00560"/>
    </source>
</evidence>
<evidence type="ECO:0000256" key="6">
    <source>
        <dbReference type="ARBA" id="ARBA00022806"/>
    </source>
</evidence>
<proteinExistence type="inferred from homology"/>
<dbReference type="InterPro" id="IPR011604">
    <property type="entry name" value="PDDEXK-like_dom_sf"/>
</dbReference>
<comment type="caution">
    <text evidence="18">The sequence shown here is derived from an EMBL/GenBank/DDBJ whole genome shotgun (WGS) entry which is preliminary data.</text>
</comment>
<dbReference type="GO" id="GO:0004527">
    <property type="term" value="F:exonuclease activity"/>
    <property type="evidence" value="ECO:0007669"/>
    <property type="project" value="UniProtKB-KW"/>
</dbReference>
<evidence type="ECO:0000259" key="16">
    <source>
        <dbReference type="PROSITE" id="PS51198"/>
    </source>
</evidence>
<dbReference type="EC" id="5.6.2.4" evidence="13"/>
<dbReference type="GO" id="GO:0005829">
    <property type="term" value="C:cytosol"/>
    <property type="evidence" value="ECO:0007669"/>
    <property type="project" value="TreeGrafter"/>
</dbReference>
<dbReference type="InterPro" id="IPR027417">
    <property type="entry name" value="P-loop_NTPase"/>
</dbReference>
<dbReference type="PANTHER" id="PTHR11070:SF59">
    <property type="entry name" value="DNA 3'-5' HELICASE"/>
    <property type="match status" value="1"/>
</dbReference>
<keyword evidence="4" id="KW-0227">DNA damage</keyword>
<dbReference type="OrthoDB" id="5240387at2"/>
<evidence type="ECO:0000256" key="9">
    <source>
        <dbReference type="ARBA" id="ARBA00023125"/>
    </source>
</evidence>
<dbReference type="PANTHER" id="PTHR11070">
    <property type="entry name" value="UVRD / RECB / PCRA DNA HELICASE FAMILY MEMBER"/>
    <property type="match status" value="1"/>
</dbReference>
<evidence type="ECO:0000256" key="12">
    <source>
        <dbReference type="ARBA" id="ARBA00034617"/>
    </source>
</evidence>
<reference evidence="18 19" key="1">
    <citation type="submission" date="2019-02" db="EMBL/GenBank/DDBJ databases">
        <title>Sequencing the genomes of 1000 actinobacteria strains.</title>
        <authorList>
            <person name="Klenk H.-P."/>
        </authorList>
    </citation>
    <scope>NUCLEOTIDE SEQUENCE [LARGE SCALE GENOMIC DNA]</scope>
    <source>
        <strain evidence="18 19">DSM 17364</strain>
    </source>
</reference>
<dbReference type="Pfam" id="PF12705">
    <property type="entry name" value="PDDEXK_1"/>
    <property type="match status" value="1"/>
</dbReference>
<dbReference type="Gene3D" id="3.90.320.10">
    <property type="match status" value="1"/>
</dbReference>
<evidence type="ECO:0000256" key="13">
    <source>
        <dbReference type="ARBA" id="ARBA00034808"/>
    </source>
</evidence>
<dbReference type="GO" id="GO:0033202">
    <property type="term" value="C:DNA helicase complex"/>
    <property type="evidence" value="ECO:0007669"/>
    <property type="project" value="TreeGrafter"/>
</dbReference>
<keyword evidence="11" id="KW-0413">Isomerase</keyword>
<keyword evidence="6 15" id="KW-0347">Helicase</keyword>
<evidence type="ECO:0000256" key="10">
    <source>
        <dbReference type="ARBA" id="ARBA00023204"/>
    </source>
</evidence>
<evidence type="ECO:0000313" key="18">
    <source>
        <dbReference type="EMBL" id="RZU61044.1"/>
    </source>
</evidence>
<dbReference type="InterPro" id="IPR000212">
    <property type="entry name" value="DNA_helicase_UvrD/REP"/>
</dbReference>
<accession>A0A4Q8AAN0</accession>
<evidence type="ECO:0000256" key="14">
    <source>
        <dbReference type="ARBA" id="ARBA00048988"/>
    </source>
</evidence>
<dbReference type="GO" id="GO:0000725">
    <property type="term" value="P:recombinational repair"/>
    <property type="evidence" value="ECO:0007669"/>
    <property type="project" value="TreeGrafter"/>
</dbReference>
<keyword evidence="7" id="KW-0269">Exonuclease</keyword>
<keyword evidence="5 15" id="KW-0378">Hydrolase</keyword>
<dbReference type="SUPFAM" id="SSF52540">
    <property type="entry name" value="P-loop containing nucleoside triphosphate hydrolases"/>
    <property type="match status" value="1"/>
</dbReference>
<feature type="binding site" evidence="15">
    <location>
        <begin position="33"/>
        <end position="40"/>
    </location>
    <ligand>
        <name>ATP</name>
        <dbReference type="ChEBI" id="CHEBI:30616"/>
    </ligand>
</feature>
<keyword evidence="3 15" id="KW-0547">Nucleotide-binding</keyword>
<dbReference type="GO" id="GO:0005524">
    <property type="term" value="F:ATP binding"/>
    <property type="evidence" value="ECO:0007669"/>
    <property type="project" value="UniProtKB-UniRule"/>
</dbReference>
<keyword evidence="10" id="KW-0234">DNA repair</keyword>
<dbReference type="Proteomes" id="UP000292685">
    <property type="component" value="Unassembled WGS sequence"/>
</dbReference>
<dbReference type="InterPro" id="IPR013986">
    <property type="entry name" value="DExx_box_DNA_helicase_dom_sf"/>
</dbReference>
<dbReference type="InterPro" id="IPR014016">
    <property type="entry name" value="UvrD-like_ATP-bd"/>
</dbReference>
<sequence>MTSQTATAPPELSAAQRRIAGLRAGHGPTLVLGAPGTGKTTALLAAVAARLGFAPGVHADLEPEQLLVLTSARSHASRLRDALSTMVDVTFSEPAVRTWSSYAFDLIRRARIGGYLPALQRPPRLLSGPEQDALIGQILDGHAAGLPSAPDWPAALGEAVSTRGFRDQLRELFDRLAEHGLEPADLQEIGARHLVPEWEAAALVYQEYRDLLDLGNAEAFDPAGLISSAAGLLEANAELLDQEQQRLRLLVVDDLQEANPAQYRLLSVLGRGRDVLAFAAPDSVVQGFRGARPDFLSRIDAHLGDTTRWTLEESFRLPRAIAEAWGRVARRIPVSAGRDGRSLVLPDAESRAGRVSGHLVDSPVHEMRYVAHRILEEHLMSGRPLGDIAVIVRHGGLVRNIARHLTQQGIAVSVPPAEVPLKDEPAVHPLVTLLSLAQADGPPEEADVVEQLLTSRYGQATALDVRRLRQQLRRAEYTAGGRRTSSELLCALLAPEADATALEGFGREAAGARRIVRMLAAARRHLAADEANAETALWSLWEASGLEKAWSGAALAGGSAGHRADLDLDALLALFQAAERFIDQLPGSTVGQFVDHISSQELPMDSLAGRGSTAEAVAVLTPAAAVGREWGLVLIPGLQEGIWPNTRLRGELLKTGTLTAIVEDGPEAAAQRDAAARVRAVRADEFRSFAAAASRAREELVCIGVLSADEQPSALLDYIDPVPDGGEREVTEVPRPRTLAALVAHLRRTAEEELDGGDPAVAREAGVVLAHLAHAGIRGAHPDTWWGLVPPTSTGPVAPEDQTVAVSPSRVQAVLESPLNWFVQAAGGEAAVDFARSLGTLVHAIAEDMPEATGDQYRAELDKRWPELDLPSGWETEKDRERAEEMLRKLALYGIEMRKNGRRLVGQEVGFSVEVTDGSRKALVRGIIDRVEVGEDGRPYVVDLKTGKTKPSAGEVDRHPQLGTYQAAILAGALGDSLQLAGRPAGAALVQLGDGTKSMRPQEQPAIGDDDWATPLVLEAAGLMGAADFLARHDPSKGRAAPCRLPGLCPLCDEGRQVTQP</sequence>
<evidence type="ECO:0000256" key="2">
    <source>
        <dbReference type="ARBA" id="ARBA00022722"/>
    </source>
</evidence>
<dbReference type="InterPro" id="IPR014017">
    <property type="entry name" value="DNA_helicase_UvrD-like_C"/>
</dbReference>
<comment type="similarity">
    <text evidence="1">Belongs to the helicase family. UvrD subfamily.</text>
</comment>
<gene>
    <name evidence="18" type="ORF">EV380_0599</name>
</gene>
<dbReference type="GO" id="GO:0043138">
    <property type="term" value="F:3'-5' DNA helicase activity"/>
    <property type="evidence" value="ECO:0007669"/>
    <property type="project" value="UniProtKB-EC"/>
</dbReference>
<evidence type="ECO:0000256" key="5">
    <source>
        <dbReference type="ARBA" id="ARBA00022801"/>
    </source>
</evidence>
<dbReference type="RefSeq" id="WP_130449256.1">
    <property type="nucleotide sequence ID" value="NZ_SHLA01000001.1"/>
</dbReference>
<comment type="catalytic activity">
    <reaction evidence="12">
        <text>Couples ATP hydrolysis with the unwinding of duplex DNA by translocating in the 3'-5' direction.</text>
        <dbReference type="EC" id="5.6.2.4"/>
    </reaction>
</comment>
<name>A0A4Q8AAN0_9MICC</name>
<evidence type="ECO:0000259" key="17">
    <source>
        <dbReference type="PROSITE" id="PS51217"/>
    </source>
</evidence>
<dbReference type="Pfam" id="PF00580">
    <property type="entry name" value="UvrD-helicase"/>
    <property type="match status" value="1"/>
</dbReference>
<feature type="domain" description="UvrD-like helicase ATP-binding" evidence="16">
    <location>
        <begin position="12"/>
        <end position="318"/>
    </location>
</feature>
<evidence type="ECO:0000256" key="11">
    <source>
        <dbReference type="ARBA" id="ARBA00023235"/>
    </source>
</evidence>
<dbReference type="Gene3D" id="1.10.486.10">
    <property type="entry name" value="PCRA, domain 4"/>
    <property type="match status" value="1"/>
</dbReference>
<evidence type="ECO:0000313" key="19">
    <source>
        <dbReference type="Proteomes" id="UP000292685"/>
    </source>
</evidence>
<dbReference type="PROSITE" id="PS51217">
    <property type="entry name" value="UVRD_HELICASE_CTER"/>
    <property type="match status" value="1"/>
</dbReference>
<dbReference type="Gene3D" id="3.40.50.300">
    <property type="entry name" value="P-loop containing nucleotide triphosphate hydrolases"/>
    <property type="match status" value="2"/>
</dbReference>
<dbReference type="InterPro" id="IPR038726">
    <property type="entry name" value="PDDEXK_AddAB-type"/>
</dbReference>
<dbReference type="PROSITE" id="PS51198">
    <property type="entry name" value="UVRD_HELICASE_ATP_BIND"/>
    <property type="match status" value="1"/>
</dbReference>
<protein>
    <recommendedName>
        <fullName evidence="13">DNA 3'-5' helicase</fullName>
        <ecNumber evidence="13">5.6.2.4</ecNumber>
    </recommendedName>
</protein>
<evidence type="ECO:0000256" key="3">
    <source>
        <dbReference type="ARBA" id="ARBA00022741"/>
    </source>
</evidence>
<comment type="catalytic activity">
    <reaction evidence="14">
        <text>ATP + H2O = ADP + phosphate + H(+)</text>
        <dbReference type="Rhea" id="RHEA:13065"/>
        <dbReference type="ChEBI" id="CHEBI:15377"/>
        <dbReference type="ChEBI" id="CHEBI:15378"/>
        <dbReference type="ChEBI" id="CHEBI:30616"/>
        <dbReference type="ChEBI" id="CHEBI:43474"/>
        <dbReference type="ChEBI" id="CHEBI:456216"/>
        <dbReference type="EC" id="5.6.2.4"/>
    </reaction>
</comment>
<evidence type="ECO:0000256" key="8">
    <source>
        <dbReference type="ARBA" id="ARBA00022840"/>
    </source>
</evidence>
<organism evidence="18 19">
    <name type="scientific">Zhihengliuella halotolerans</name>
    <dbReference type="NCBI Taxonomy" id="370736"/>
    <lineage>
        <taxon>Bacteria</taxon>
        <taxon>Bacillati</taxon>
        <taxon>Actinomycetota</taxon>
        <taxon>Actinomycetes</taxon>
        <taxon>Micrococcales</taxon>
        <taxon>Micrococcaceae</taxon>
        <taxon>Zhihengliuella</taxon>
    </lineage>
</organism>
<dbReference type="Gene3D" id="1.10.10.160">
    <property type="match status" value="1"/>
</dbReference>
<keyword evidence="8 15" id="KW-0067">ATP-binding</keyword>
<evidence type="ECO:0000256" key="4">
    <source>
        <dbReference type="ARBA" id="ARBA00022763"/>
    </source>
</evidence>
<evidence type="ECO:0000256" key="7">
    <source>
        <dbReference type="ARBA" id="ARBA00022839"/>
    </source>
</evidence>
<feature type="domain" description="UvrD-like helicase C-terminal" evidence="17">
    <location>
        <begin position="319"/>
        <end position="627"/>
    </location>
</feature>
<keyword evidence="19" id="KW-1185">Reference proteome</keyword>
<evidence type="ECO:0000256" key="1">
    <source>
        <dbReference type="ARBA" id="ARBA00009922"/>
    </source>
</evidence>
<dbReference type="GO" id="GO:0003677">
    <property type="term" value="F:DNA binding"/>
    <property type="evidence" value="ECO:0007669"/>
    <property type="project" value="UniProtKB-KW"/>
</dbReference>
<keyword evidence="2" id="KW-0540">Nuclease</keyword>
<dbReference type="EMBL" id="SHLA01000001">
    <property type="protein sequence ID" value="RZU61044.1"/>
    <property type="molecule type" value="Genomic_DNA"/>
</dbReference>
<dbReference type="AlphaFoldDB" id="A0A4Q8AAN0"/>